<dbReference type="RefSeq" id="WP_380516646.1">
    <property type="nucleotide sequence ID" value="NZ_JBHEZX010000020.1"/>
</dbReference>
<dbReference type="InterPro" id="IPR008391">
    <property type="entry name" value="AXE1_dom"/>
</dbReference>
<keyword evidence="3" id="KW-1185">Reference proteome</keyword>
<dbReference type="Gene3D" id="3.40.50.1820">
    <property type="entry name" value="alpha/beta hydrolase"/>
    <property type="match status" value="1"/>
</dbReference>
<protein>
    <submittedName>
        <fullName evidence="2">Acetylxylan esterase</fullName>
    </submittedName>
</protein>
<dbReference type="Proteomes" id="UP001592582">
    <property type="component" value="Unassembled WGS sequence"/>
</dbReference>
<evidence type="ECO:0000313" key="3">
    <source>
        <dbReference type="Proteomes" id="UP001592582"/>
    </source>
</evidence>
<evidence type="ECO:0000313" key="2">
    <source>
        <dbReference type="EMBL" id="MFC1413936.1"/>
    </source>
</evidence>
<evidence type="ECO:0000259" key="1">
    <source>
        <dbReference type="Pfam" id="PF05448"/>
    </source>
</evidence>
<dbReference type="SUPFAM" id="SSF53474">
    <property type="entry name" value="alpha/beta-Hydrolases"/>
    <property type="match status" value="1"/>
</dbReference>
<reference evidence="2 3" key="1">
    <citation type="submission" date="2024-09" db="EMBL/GenBank/DDBJ databases">
        <authorList>
            <person name="Lee S.D."/>
        </authorList>
    </citation>
    <scope>NUCLEOTIDE SEQUENCE [LARGE SCALE GENOMIC DNA]</scope>
    <source>
        <strain evidence="2 3">N1-1</strain>
    </source>
</reference>
<sequence length="322" mass="34442">MLTDLDLPALWEYRSDYQEPADFDAFWSSTLAEARSHDLGLKLTPVETPLRTVEVFDLAFAGFGGHPVRGWLRVPRHRTGPLPAVVQFHGYASGRGHPLDDLLWASAGYAHLLVDVRGQGAGYAGGGATPDPVGSGPSHPGFLTRGIEDPHSYVYRRVFTDAVRAVEAVRTVEFTDPGRVGLVGASQGGGIALAVAGLVPELAAAHFQAPFLCDIRRAARITGSGPYTEIAGYLAARRDRVEAVFDTLGYFDGIGFASRATAPAWFSAGLMDGVCPPSTAFGAFHAYRGEKQIRAWEFNGHEAGGSDDLAVVLPAFQHLLKP</sequence>
<dbReference type="PANTHER" id="PTHR40111">
    <property type="entry name" value="CEPHALOSPORIN-C DEACETYLASE"/>
    <property type="match status" value="1"/>
</dbReference>
<dbReference type="EMBL" id="JBHEZX010000020">
    <property type="protein sequence ID" value="MFC1413936.1"/>
    <property type="molecule type" value="Genomic_DNA"/>
</dbReference>
<dbReference type="InterPro" id="IPR029058">
    <property type="entry name" value="AB_hydrolase_fold"/>
</dbReference>
<dbReference type="PANTHER" id="PTHR40111:SF1">
    <property type="entry name" value="CEPHALOSPORIN-C DEACETYLASE"/>
    <property type="match status" value="1"/>
</dbReference>
<dbReference type="Pfam" id="PF05448">
    <property type="entry name" value="AXE1"/>
    <property type="match status" value="1"/>
</dbReference>
<gene>
    <name evidence="2" type="ORF">ACEZDG_32215</name>
</gene>
<feature type="domain" description="Acetyl xylan esterase" evidence="1">
    <location>
        <begin position="2"/>
        <end position="305"/>
    </location>
</feature>
<proteinExistence type="predicted"/>
<comment type="caution">
    <text evidence="2">The sequence shown here is derived from an EMBL/GenBank/DDBJ whole genome shotgun (WGS) entry which is preliminary data.</text>
</comment>
<accession>A0ABV6VJR5</accession>
<name>A0ABV6VJR5_9ACTN</name>
<organism evidence="2 3">
    <name type="scientific">Streptacidiphilus alkalitolerans</name>
    <dbReference type="NCBI Taxonomy" id="3342712"/>
    <lineage>
        <taxon>Bacteria</taxon>
        <taxon>Bacillati</taxon>
        <taxon>Actinomycetota</taxon>
        <taxon>Actinomycetes</taxon>
        <taxon>Kitasatosporales</taxon>
        <taxon>Streptomycetaceae</taxon>
        <taxon>Streptacidiphilus</taxon>
    </lineage>
</organism>
<dbReference type="InterPro" id="IPR039069">
    <property type="entry name" value="CE7"/>
</dbReference>